<accession>A0ABP8IN50</accession>
<comment type="caution">
    <text evidence="1">The sequence shown here is derived from an EMBL/GenBank/DDBJ whole genome shotgun (WGS) entry which is preliminary data.</text>
</comment>
<name>A0ABP8IN50_9BACT</name>
<gene>
    <name evidence="1" type="ORF">GCM10023185_33130</name>
</gene>
<sequence>MLLSDGEREVYSVAEIPKCEAGFLSEAISFEHGPLFDQLLVDMATLASNSVTQSAPKQAELRLLRVPALQVVAAWLHWDGSTPADWLLPTEPTPPCLTAQRLYDGNSFLEVLRHPAQQQLAASNKR</sequence>
<organism evidence="1 2">
    <name type="scientific">Hymenobacter saemangeumensis</name>
    <dbReference type="NCBI Taxonomy" id="1084522"/>
    <lineage>
        <taxon>Bacteria</taxon>
        <taxon>Pseudomonadati</taxon>
        <taxon>Bacteroidota</taxon>
        <taxon>Cytophagia</taxon>
        <taxon>Cytophagales</taxon>
        <taxon>Hymenobacteraceae</taxon>
        <taxon>Hymenobacter</taxon>
    </lineage>
</organism>
<evidence type="ECO:0000313" key="2">
    <source>
        <dbReference type="Proteomes" id="UP001501153"/>
    </source>
</evidence>
<evidence type="ECO:0000313" key="1">
    <source>
        <dbReference type="EMBL" id="GAA4364001.1"/>
    </source>
</evidence>
<reference evidence="2" key="1">
    <citation type="journal article" date="2019" name="Int. J. Syst. Evol. Microbiol.">
        <title>The Global Catalogue of Microorganisms (GCM) 10K type strain sequencing project: providing services to taxonomists for standard genome sequencing and annotation.</title>
        <authorList>
            <consortium name="The Broad Institute Genomics Platform"/>
            <consortium name="The Broad Institute Genome Sequencing Center for Infectious Disease"/>
            <person name="Wu L."/>
            <person name="Ma J."/>
        </authorList>
    </citation>
    <scope>NUCLEOTIDE SEQUENCE [LARGE SCALE GENOMIC DNA]</scope>
    <source>
        <strain evidence="2">JCM 17923</strain>
    </source>
</reference>
<protein>
    <submittedName>
        <fullName evidence="1">Uncharacterized protein</fullName>
    </submittedName>
</protein>
<keyword evidence="2" id="KW-1185">Reference proteome</keyword>
<dbReference type="Proteomes" id="UP001501153">
    <property type="component" value="Unassembled WGS sequence"/>
</dbReference>
<proteinExistence type="predicted"/>
<dbReference type="EMBL" id="BAABGZ010000070">
    <property type="protein sequence ID" value="GAA4364001.1"/>
    <property type="molecule type" value="Genomic_DNA"/>
</dbReference>